<organism evidence="1">
    <name type="scientific">Puccinia triticina (isolate 1-1 / race 1 (BBBD))</name>
    <name type="common">Brown leaf rust fungus</name>
    <dbReference type="NCBI Taxonomy" id="630390"/>
    <lineage>
        <taxon>Eukaryota</taxon>
        <taxon>Fungi</taxon>
        <taxon>Dikarya</taxon>
        <taxon>Basidiomycota</taxon>
        <taxon>Pucciniomycotina</taxon>
        <taxon>Pucciniomycetes</taxon>
        <taxon>Pucciniales</taxon>
        <taxon>Pucciniaceae</taxon>
        <taxon>Puccinia</taxon>
    </lineage>
</organism>
<accession>A0A180G1Y5</accession>
<name>A0A180G1Y5_PUCT1</name>
<proteinExistence type="predicted"/>
<keyword evidence="3" id="KW-1185">Reference proteome</keyword>
<dbReference type="VEuPathDB" id="FungiDB:PTTG_12761"/>
<gene>
    <name evidence="1" type="ORF">PTTG_12761</name>
</gene>
<dbReference type="EMBL" id="ADAS02000918">
    <property type="protein sequence ID" value="OAV86657.1"/>
    <property type="molecule type" value="Genomic_DNA"/>
</dbReference>
<reference evidence="1" key="2">
    <citation type="submission" date="2016-05" db="EMBL/GenBank/DDBJ databases">
        <title>Comparative analysis highlights variable genome content of wheat rusts and divergence of the mating loci.</title>
        <authorList>
            <person name="Cuomo C.A."/>
            <person name="Bakkeren G."/>
            <person name="Szabo L."/>
            <person name="Khalil H."/>
            <person name="Joly D."/>
            <person name="Goldberg J."/>
            <person name="Young S."/>
            <person name="Zeng Q."/>
            <person name="Fellers J."/>
        </authorList>
    </citation>
    <scope>NUCLEOTIDE SEQUENCE [LARGE SCALE GENOMIC DNA]</scope>
    <source>
        <strain evidence="1">1-1 BBBD Race 1</strain>
    </source>
</reference>
<reference evidence="1" key="1">
    <citation type="submission" date="2009-11" db="EMBL/GenBank/DDBJ databases">
        <authorList>
            <consortium name="The Broad Institute Genome Sequencing Platform"/>
            <person name="Ward D."/>
            <person name="Feldgarden M."/>
            <person name="Earl A."/>
            <person name="Young S.K."/>
            <person name="Zeng Q."/>
            <person name="Koehrsen M."/>
            <person name="Alvarado L."/>
            <person name="Berlin A."/>
            <person name="Bochicchio J."/>
            <person name="Borenstein D."/>
            <person name="Chapman S.B."/>
            <person name="Chen Z."/>
            <person name="Engels R."/>
            <person name="Freedman E."/>
            <person name="Gellesch M."/>
            <person name="Goldberg J."/>
            <person name="Griggs A."/>
            <person name="Gujja S."/>
            <person name="Heilman E."/>
            <person name="Heiman D."/>
            <person name="Hepburn T."/>
            <person name="Howarth C."/>
            <person name="Jen D."/>
            <person name="Larson L."/>
            <person name="Lewis B."/>
            <person name="Mehta T."/>
            <person name="Park D."/>
            <person name="Pearson M."/>
            <person name="Roberts A."/>
            <person name="Saif S."/>
            <person name="Shea T."/>
            <person name="Shenoy N."/>
            <person name="Sisk P."/>
            <person name="Stolte C."/>
            <person name="Sykes S."/>
            <person name="Thomson T."/>
            <person name="Walk T."/>
            <person name="White J."/>
            <person name="Yandava C."/>
            <person name="Izard J."/>
            <person name="Baranova O.V."/>
            <person name="Blanton J.M."/>
            <person name="Tanner A.C."/>
            <person name="Dewhirst F.E."/>
            <person name="Haas B."/>
            <person name="Nusbaum C."/>
            <person name="Birren B."/>
        </authorList>
    </citation>
    <scope>NUCLEOTIDE SEQUENCE [LARGE SCALE GENOMIC DNA]</scope>
    <source>
        <strain evidence="1">1-1 BBBD Race 1</strain>
    </source>
</reference>
<dbReference type="AlphaFoldDB" id="A0A180G1Y5"/>
<sequence>MLSCLPDNIPDPLAELNICIGFLHIKQNPHSVALIPYLYFGMSSQITLLLGKTHQIPQKDQVLFYGDFMAVAKPIISVNLDTGVSERFVRTVQTGSGLHMPGSGIYGVYLRANLATTPIIKANLTYTISGSIAPYTGQIIPNFYCSEIIIASTQMEDWCERRRPVAINAWGTILSVSAYQSKWEGGGFIYEVTIAHALTSPINHTMFGKYIIESTRCIVPDPALLQVGCHAVMLGELDGISWTTGQLLIIVTDLGVRRDCP</sequence>
<dbReference type="EnsemblFungi" id="PTTG_12761-t43_1">
    <property type="protein sequence ID" value="PTTG_12761-t43_1-p1"/>
    <property type="gene ID" value="PTTG_12761"/>
</dbReference>
<evidence type="ECO:0000313" key="2">
    <source>
        <dbReference type="EnsemblFungi" id="PTTG_12761-t43_1-p1"/>
    </source>
</evidence>
<evidence type="ECO:0000313" key="3">
    <source>
        <dbReference type="Proteomes" id="UP000005240"/>
    </source>
</evidence>
<reference evidence="2 3" key="3">
    <citation type="journal article" date="2017" name="G3 (Bethesda)">
        <title>Comparative analysis highlights variable genome content of wheat rusts and divergence of the mating loci.</title>
        <authorList>
            <person name="Cuomo C.A."/>
            <person name="Bakkeren G."/>
            <person name="Khalil H.B."/>
            <person name="Panwar V."/>
            <person name="Joly D."/>
            <person name="Linning R."/>
            <person name="Sakthikumar S."/>
            <person name="Song X."/>
            <person name="Adiconis X."/>
            <person name="Fan L."/>
            <person name="Goldberg J.M."/>
            <person name="Levin J.Z."/>
            <person name="Young S."/>
            <person name="Zeng Q."/>
            <person name="Anikster Y."/>
            <person name="Bruce M."/>
            <person name="Wang M."/>
            <person name="Yin C."/>
            <person name="McCallum B."/>
            <person name="Szabo L.J."/>
            <person name="Hulbert S."/>
            <person name="Chen X."/>
            <person name="Fellers J.P."/>
        </authorList>
    </citation>
    <scope>NUCLEOTIDE SEQUENCE</scope>
    <source>
        <strain evidence="2">isolate 1-1 / race 1 (BBBD)</strain>
        <strain evidence="3">Isolate 1-1 / race 1 (BBBD)</strain>
    </source>
</reference>
<evidence type="ECO:0000313" key="1">
    <source>
        <dbReference type="EMBL" id="OAV86657.1"/>
    </source>
</evidence>
<protein>
    <submittedName>
        <fullName evidence="1 2">Uncharacterized protein</fullName>
    </submittedName>
</protein>
<reference evidence="2" key="4">
    <citation type="submission" date="2025-05" db="UniProtKB">
        <authorList>
            <consortium name="EnsemblFungi"/>
        </authorList>
    </citation>
    <scope>IDENTIFICATION</scope>
    <source>
        <strain evidence="2">isolate 1-1 / race 1 (BBBD)</strain>
    </source>
</reference>
<dbReference type="Proteomes" id="UP000005240">
    <property type="component" value="Unassembled WGS sequence"/>
</dbReference>